<dbReference type="AlphaFoldDB" id="A0A512J1U7"/>
<dbReference type="Proteomes" id="UP000321960">
    <property type="component" value="Unassembled WGS sequence"/>
</dbReference>
<evidence type="ECO:0000313" key="2">
    <source>
        <dbReference type="EMBL" id="GLS65211.1"/>
    </source>
</evidence>
<comment type="caution">
    <text evidence="1">The sequence shown here is derived from an EMBL/GenBank/DDBJ whole genome shotgun (WGS) entry which is preliminary data.</text>
</comment>
<name>A0A512J1U7_9HYPH</name>
<evidence type="ECO:0000313" key="4">
    <source>
        <dbReference type="Proteomes" id="UP001156856"/>
    </source>
</evidence>
<gene>
    <name evidence="2" type="ORF">GCM10007888_35930</name>
    <name evidence="1" type="ORF">MOX02_19680</name>
</gene>
<dbReference type="Proteomes" id="UP001156856">
    <property type="component" value="Unassembled WGS sequence"/>
</dbReference>
<reference evidence="1 3" key="3">
    <citation type="submission" date="2019-07" db="EMBL/GenBank/DDBJ databases">
        <title>Whole genome shotgun sequence of Methylobacterium oxalidis NBRC 107715.</title>
        <authorList>
            <person name="Hosoyama A."/>
            <person name="Uohara A."/>
            <person name="Ohji S."/>
            <person name="Ichikawa N."/>
        </authorList>
    </citation>
    <scope>NUCLEOTIDE SEQUENCE [LARGE SCALE GENOMIC DNA]</scope>
    <source>
        <strain evidence="1 3">NBRC 107715</strain>
    </source>
</reference>
<reference evidence="2" key="1">
    <citation type="journal article" date="2014" name="Int. J. Syst. Evol. Microbiol.">
        <title>Complete genome of a new Firmicutes species belonging to the dominant human colonic microbiota ('Ruminococcus bicirculans') reveals two chromosomes and a selective capacity to utilize plant glucans.</title>
        <authorList>
            <consortium name="NISC Comparative Sequencing Program"/>
            <person name="Wegmann U."/>
            <person name="Louis P."/>
            <person name="Goesmann A."/>
            <person name="Henrissat B."/>
            <person name="Duncan S.H."/>
            <person name="Flint H.J."/>
        </authorList>
    </citation>
    <scope>NUCLEOTIDE SEQUENCE</scope>
    <source>
        <strain evidence="2">NBRC 107715</strain>
    </source>
</reference>
<protein>
    <recommendedName>
        <fullName evidence="5">DUF1508 domain-containing protein</fullName>
    </recommendedName>
</protein>
<reference evidence="2" key="4">
    <citation type="submission" date="2023-01" db="EMBL/GenBank/DDBJ databases">
        <title>Draft genome sequence of Methylobacterium oxalidis strain NBRC 107715.</title>
        <authorList>
            <person name="Sun Q."/>
            <person name="Mori K."/>
        </authorList>
    </citation>
    <scope>NUCLEOTIDE SEQUENCE</scope>
    <source>
        <strain evidence="2">NBRC 107715</strain>
    </source>
</reference>
<dbReference type="EMBL" id="BSPK01000067">
    <property type="protein sequence ID" value="GLS65211.1"/>
    <property type="molecule type" value="Genomic_DNA"/>
</dbReference>
<proteinExistence type="predicted"/>
<evidence type="ECO:0000313" key="1">
    <source>
        <dbReference type="EMBL" id="GEP03930.1"/>
    </source>
</evidence>
<dbReference type="EMBL" id="BJZU01000031">
    <property type="protein sequence ID" value="GEP03930.1"/>
    <property type="molecule type" value="Genomic_DNA"/>
</dbReference>
<keyword evidence="4" id="KW-1185">Reference proteome</keyword>
<accession>A0A512J1U7</accession>
<evidence type="ECO:0000313" key="3">
    <source>
        <dbReference type="Proteomes" id="UP000321960"/>
    </source>
</evidence>
<evidence type="ECO:0008006" key="5">
    <source>
        <dbReference type="Google" id="ProtNLM"/>
    </source>
</evidence>
<sequence>MRKVGRARHIMPMGANLRHLYTLEIKASRNLAGHYTWAIRDRGKLYRRSDKPHPSEAEARAAAEAEIERLLDAPDRR</sequence>
<organism evidence="1 3">
    <name type="scientific">Methylobacterium oxalidis</name>
    <dbReference type="NCBI Taxonomy" id="944322"/>
    <lineage>
        <taxon>Bacteria</taxon>
        <taxon>Pseudomonadati</taxon>
        <taxon>Pseudomonadota</taxon>
        <taxon>Alphaproteobacteria</taxon>
        <taxon>Hyphomicrobiales</taxon>
        <taxon>Methylobacteriaceae</taxon>
        <taxon>Methylobacterium</taxon>
    </lineage>
</organism>
<reference evidence="4" key="2">
    <citation type="journal article" date="2019" name="Int. J. Syst. Evol. Microbiol.">
        <title>The Global Catalogue of Microorganisms (GCM) 10K type strain sequencing project: providing services to taxonomists for standard genome sequencing and annotation.</title>
        <authorList>
            <consortium name="The Broad Institute Genomics Platform"/>
            <consortium name="The Broad Institute Genome Sequencing Center for Infectious Disease"/>
            <person name="Wu L."/>
            <person name="Ma J."/>
        </authorList>
    </citation>
    <scope>NUCLEOTIDE SEQUENCE [LARGE SCALE GENOMIC DNA]</scope>
    <source>
        <strain evidence="4">NBRC 107715</strain>
    </source>
</reference>